<proteinExistence type="predicted"/>
<dbReference type="Pfam" id="PF00903">
    <property type="entry name" value="Glyoxalase"/>
    <property type="match status" value="1"/>
</dbReference>
<dbReference type="SUPFAM" id="SSF54593">
    <property type="entry name" value="Glyoxalase/Bleomycin resistance protein/Dihydroxybiphenyl dioxygenase"/>
    <property type="match status" value="1"/>
</dbReference>
<evidence type="ECO:0000313" key="3">
    <source>
        <dbReference type="EMBL" id="CAB4762209.1"/>
    </source>
</evidence>
<feature type="domain" description="VOC" evidence="1">
    <location>
        <begin position="6"/>
        <end position="133"/>
    </location>
</feature>
<dbReference type="EMBL" id="CAEZYY010000026">
    <property type="protein sequence ID" value="CAB4762209.1"/>
    <property type="molecule type" value="Genomic_DNA"/>
</dbReference>
<reference evidence="2" key="1">
    <citation type="submission" date="2020-05" db="EMBL/GenBank/DDBJ databases">
        <authorList>
            <person name="Chiriac C."/>
            <person name="Salcher M."/>
            <person name="Ghai R."/>
            <person name="Kavagutti S V."/>
        </authorList>
    </citation>
    <scope>NUCLEOTIDE SEQUENCE</scope>
</reference>
<dbReference type="InterPro" id="IPR004360">
    <property type="entry name" value="Glyas_Fos-R_dOase_dom"/>
</dbReference>
<protein>
    <submittedName>
        <fullName evidence="2">Unannotated protein</fullName>
    </submittedName>
</protein>
<dbReference type="PROSITE" id="PS51819">
    <property type="entry name" value="VOC"/>
    <property type="match status" value="1"/>
</dbReference>
<dbReference type="InterPro" id="IPR037523">
    <property type="entry name" value="VOC_core"/>
</dbReference>
<dbReference type="EMBL" id="CAEZXX010000024">
    <property type="protein sequence ID" value="CAB4699712.1"/>
    <property type="molecule type" value="Genomic_DNA"/>
</dbReference>
<dbReference type="EMBL" id="CAFBQP010000026">
    <property type="protein sequence ID" value="CAB5059460.1"/>
    <property type="molecule type" value="Genomic_DNA"/>
</dbReference>
<gene>
    <name evidence="2" type="ORF">UFOPK2602_00520</name>
    <name evidence="3" type="ORF">UFOPK2806_01753</name>
    <name evidence="4" type="ORF">UFOPK3417_01650</name>
    <name evidence="5" type="ORF">UFOPK4306_00872</name>
</gene>
<dbReference type="AlphaFoldDB" id="A0A6J6PMK9"/>
<evidence type="ECO:0000313" key="2">
    <source>
        <dbReference type="EMBL" id="CAB4699712.1"/>
    </source>
</evidence>
<organism evidence="2">
    <name type="scientific">freshwater metagenome</name>
    <dbReference type="NCBI Taxonomy" id="449393"/>
    <lineage>
        <taxon>unclassified sequences</taxon>
        <taxon>metagenomes</taxon>
        <taxon>ecological metagenomes</taxon>
    </lineage>
</organism>
<name>A0A6J6PMK9_9ZZZZ</name>
<dbReference type="InterPro" id="IPR029068">
    <property type="entry name" value="Glyas_Bleomycin-R_OHBP_Dase"/>
</dbReference>
<accession>A0A6J6PMK9</accession>
<sequence>MSVQLTKDSIDLGIVVTDIEASLKFYRDTLGFTFVADGPMPGGMHMWRLMCGTSMIKLVTFDPTPEARPAKGGIGGATGYRYWTMSVSNIQEITDAVAAAGYKVRIPVTEIRANTSISMVEDPDGNWVEFLAIG</sequence>
<dbReference type="EMBL" id="CAFBLR010000196">
    <property type="protein sequence ID" value="CAB4883867.1"/>
    <property type="molecule type" value="Genomic_DNA"/>
</dbReference>
<evidence type="ECO:0000313" key="5">
    <source>
        <dbReference type="EMBL" id="CAB5059460.1"/>
    </source>
</evidence>
<dbReference type="Gene3D" id="3.10.180.10">
    <property type="entry name" value="2,3-Dihydroxybiphenyl 1,2-Dioxygenase, domain 1"/>
    <property type="match status" value="1"/>
</dbReference>
<evidence type="ECO:0000259" key="1">
    <source>
        <dbReference type="PROSITE" id="PS51819"/>
    </source>
</evidence>
<evidence type="ECO:0000313" key="4">
    <source>
        <dbReference type="EMBL" id="CAB4883867.1"/>
    </source>
</evidence>
<dbReference type="CDD" id="cd06587">
    <property type="entry name" value="VOC"/>
    <property type="match status" value="1"/>
</dbReference>